<evidence type="ECO:0000256" key="15">
    <source>
        <dbReference type="ARBA" id="ARBA00023317"/>
    </source>
</evidence>
<evidence type="ECO:0000256" key="2">
    <source>
        <dbReference type="ARBA" id="ARBA00005290"/>
    </source>
</evidence>
<protein>
    <recommendedName>
        <fullName evidence="16">Phosphatidylserine decarboxylase proenzyme 1, mitochondrial</fullName>
        <ecNumber evidence="16">4.1.1.65</ecNumber>
    </recommendedName>
    <component>
        <recommendedName>
            <fullName evidence="16">Phosphatidylserine decarboxylase 1 beta chain</fullName>
        </recommendedName>
    </component>
    <component>
        <recommendedName>
            <fullName evidence="16">Phosphatidylserine decarboxylase 1 alpha chain</fullName>
        </recommendedName>
    </component>
</protein>
<comment type="similarity">
    <text evidence="16">Belongs to the phosphatidylserine decarboxylase family. PSD-B subfamily. Eukaryotic type I sub-subfamily.</text>
</comment>
<dbReference type="InterPro" id="IPR030230">
    <property type="entry name" value="Gpn1/Npa3/XAB1"/>
</dbReference>
<dbReference type="GO" id="GO:0016787">
    <property type="term" value="F:hydrolase activity"/>
    <property type="evidence" value="ECO:0007669"/>
    <property type="project" value="UniProtKB-KW"/>
</dbReference>
<keyword evidence="16" id="KW-0865">Zymogen</keyword>
<comment type="caution">
    <text evidence="18">The sequence shown here is derived from an EMBL/GenBank/DDBJ whole genome shotgun (WGS) entry which is preliminary data.</text>
</comment>
<dbReference type="GO" id="GO:0016540">
    <property type="term" value="P:protein autoprocessing"/>
    <property type="evidence" value="ECO:0007669"/>
    <property type="project" value="UniProtKB-UniRule"/>
</dbReference>
<dbReference type="EMBL" id="JBJXBP010000007">
    <property type="protein sequence ID" value="KAL3818236.1"/>
    <property type="molecule type" value="Genomic_DNA"/>
</dbReference>
<name>A0ABD3S183_9LAMI</name>
<feature type="site" description="Cleavage (non-hydrolytic); by autocatalysis" evidence="16">
    <location>
        <begin position="785"/>
        <end position="786"/>
    </location>
</feature>
<keyword evidence="19" id="KW-1185">Reference proteome</keyword>
<evidence type="ECO:0000256" key="8">
    <source>
        <dbReference type="ARBA" id="ARBA00022989"/>
    </source>
</evidence>
<evidence type="ECO:0000313" key="19">
    <source>
        <dbReference type="Proteomes" id="UP001634393"/>
    </source>
</evidence>
<proteinExistence type="inferred from homology"/>
<keyword evidence="3 16" id="KW-0444">Lipid biosynthesis</keyword>
<evidence type="ECO:0000313" key="18">
    <source>
        <dbReference type="EMBL" id="KAL3818236.1"/>
    </source>
</evidence>
<feature type="chain" id="PRO_5044512366" description="Phosphatidylserine decarboxylase 1 beta chain" evidence="16">
    <location>
        <begin position="1"/>
        <end position="785"/>
    </location>
</feature>
<feature type="topological domain" description="Mitochondrial matrix" evidence="16">
    <location>
        <begin position="1"/>
        <end position="450"/>
    </location>
</feature>
<dbReference type="GO" id="GO:0004609">
    <property type="term" value="F:phosphatidylserine decarboxylase activity"/>
    <property type="evidence" value="ECO:0007669"/>
    <property type="project" value="UniProtKB-UniRule"/>
</dbReference>
<evidence type="ECO:0000256" key="9">
    <source>
        <dbReference type="ARBA" id="ARBA00023098"/>
    </source>
</evidence>
<comment type="pathway">
    <text evidence="16">Phospholipid metabolism; phosphatidylethanolamine biosynthesis; phosphatidylethanolamine from CDP-diacylglycerol: step 2/2.</text>
</comment>
<dbReference type="GO" id="GO:0005743">
    <property type="term" value="C:mitochondrial inner membrane"/>
    <property type="evidence" value="ECO:0007669"/>
    <property type="project" value="UniProtKB-SubCell"/>
</dbReference>
<feature type="region of interest" description="Disordered" evidence="17">
    <location>
        <begin position="1"/>
        <end position="24"/>
    </location>
</feature>
<evidence type="ECO:0000256" key="6">
    <source>
        <dbReference type="ARBA" id="ARBA00022793"/>
    </source>
</evidence>
<comment type="cofactor">
    <cofactor evidence="16">
        <name>pyruvate</name>
        <dbReference type="ChEBI" id="CHEBI:15361"/>
    </cofactor>
    <text evidence="16">Binds 1 pyruvoyl group covalently per subunit.</text>
</comment>
<feature type="compositionally biased region" description="Polar residues" evidence="17">
    <location>
        <begin position="8"/>
        <end position="18"/>
    </location>
</feature>
<evidence type="ECO:0000256" key="4">
    <source>
        <dbReference type="ARBA" id="ARBA00022692"/>
    </source>
</evidence>
<dbReference type="Proteomes" id="UP001634393">
    <property type="component" value="Unassembled WGS sequence"/>
</dbReference>
<comment type="PTM">
    <text evidence="16">Is synthesized initially as an inactive proenzyme. Formation of the active enzyme involves a self-maturation process in which the active site pyruvoyl group is generated from an internal serine residue via an autocatalytic post-translational modification. Two non-identical subunits are generated from the proenzyme in this reaction, and the pyruvate is formed at the N-terminus of the alpha chain, which is derived from the carboxyl end of the proenzyme. The autoendoproteolytic cleavage occurs by a canonical serine protease mechanism, in which the side chain hydroxyl group of the serine supplies its oxygen atom to form the C-terminus of the beta chain, while the remainder of the serine residue undergoes an oxidative deamination to produce ammonia and the pyruvoyl prosthetic group on the alpha chain. During this reaction, the Ser that is part of the protease active site of the proenzyme becomes the pyruvoyl prosthetic group, which constitutes an essential element of the active site of the mature decarboxylase.</text>
</comment>
<comment type="function">
    <text evidence="16">Catalyzes the formation of phosphatidylethanolamine (PtdEtn) from phosphatidylserine (PtdSer). Plays a central role in phospholipid metabolism and in the interorganelle trafficking of phosphatidylserine.</text>
</comment>
<feature type="region of interest" description="Disordered" evidence="17">
    <location>
        <begin position="307"/>
        <end position="390"/>
    </location>
</feature>
<keyword evidence="9 16" id="KW-0443">Lipid metabolism</keyword>
<feature type="active site" description="Charge relay system; for autoendoproteolytic cleavage activity" evidence="16">
    <location>
        <position position="786"/>
    </location>
</feature>
<evidence type="ECO:0000256" key="17">
    <source>
        <dbReference type="SAM" id="MobiDB-lite"/>
    </source>
</evidence>
<gene>
    <name evidence="18" type="ORF">ACJIZ3_004141</name>
</gene>
<dbReference type="SUPFAM" id="SSF52540">
    <property type="entry name" value="P-loop containing nucleoside triphosphate hydrolases"/>
    <property type="match status" value="1"/>
</dbReference>
<accession>A0ABD3S183</accession>
<evidence type="ECO:0000256" key="10">
    <source>
        <dbReference type="ARBA" id="ARBA00023134"/>
    </source>
</evidence>
<comment type="catalytic activity">
    <reaction evidence="16">
        <text>a 1,2-diacyl-sn-glycero-3-phospho-L-serine + H(+) = a 1,2-diacyl-sn-glycero-3-phosphoethanolamine + CO2</text>
        <dbReference type="Rhea" id="RHEA:20828"/>
        <dbReference type="ChEBI" id="CHEBI:15378"/>
        <dbReference type="ChEBI" id="CHEBI:16526"/>
        <dbReference type="ChEBI" id="CHEBI:57262"/>
        <dbReference type="ChEBI" id="CHEBI:64612"/>
        <dbReference type="EC" id="4.1.1.65"/>
    </reaction>
</comment>
<dbReference type="AlphaFoldDB" id="A0ABD3S183"/>
<dbReference type="Pfam" id="PF03029">
    <property type="entry name" value="ATP_bind_1"/>
    <property type="match status" value="1"/>
</dbReference>
<dbReference type="InterPro" id="IPR033661">
    <property type="entry name" value="PSD_type1_euk"/>
</dbReference>
<dbReference type="FunFam" id="3.40.50.300:FF:000817">
    <property type="entry name" value="GPN-loop GTPase 1"/>
    <property type="match status" value="1"/>
</dbReference>
<keyword evidence="6 16" id="KW-0210">Decarboxylase</keyword>
<keyword evidence="16" id="KW-0496">Mitochondrion</keyword>
<feature type="compositionally biased region" description="Acidic residues" evidence="17">
    <location>
        <begin position="350"/>
        <end position="383"/>
    </location>
</feature>
<comment type="subcellular location">
    <molecule>Phosphatidylserine decarboxylase 1 alpha chain</molecule>
    <subcellularLocation>
        <location evidence="16">Mitochondrion inner membrane</location>
        <topology evidence="16">Peripheral membrane protein</topology>
        <orientation evidence="16">Intermembrane side</orientation>
    </subcellularLocation>
    <text evidence="16">Anchored to the mitochondrial inner membrane through its interaction with the integral membrane beta chain.</text>
</comment>
<dbReference type="Pfam" id="PF02666">
    <property type="entry name" value="PS_Dcarbxylase"/>
    <property type="match status" value="1"/>
</dbReference>
<reference evidence="18 19" key="1">
    <citation type="submission" date="2024-12" db="EMBL/GenBank/DDBJ databases">
        <title>The unique morphological basis and parallel evolutionary history of personate flowers in Penstemon.</title>
        <authorList>
            <person name="Depatie T.H."/>
            <person name="Wessinger C.A."/>
        </authorList>
    </citation>
    <scope>NUCLEOTIDE SEQUENCE [LARGE SCALE GENOMIC DNA]</scope>
    <source>
        <strain evidence="18">WTNN_2</strain>
        <tissue evidence="18">Leaf</tissue>
    </source>
</reference>
<keyword evidence="15 16" id="KW-0670">Pyruvate</keyword>
<keyword evidence="13 16" id="KW-0456">Lyase</keyword>
<evidence type="ECO:0000256" key="16">
    <source>
        <dbReference type="HAMAP-Rule" id="MF_03208"/>
    </source>
</evidence>
<evidence type="ECO:0000256" key="14">
    <source>
        <dbReference type="ARBA" id="ARBA00023264"/>
    </source>
</evidence>
<dbReference type="GO" id="GO:0006646">
    <property type="term" value="P:phosphatidylethanolamine biosynthetic process"/>
    <property type="evidence" value="ECO:0007669"/>
    <property type="project" value="UniProtKB-UniRule"/>
</dbReference>
<dbReference type="PANTHER" id="PTHR10067:SF6">
    <property type="entry name" value="PHOSPHATIDYLSERINE DECARBOXYLASE PROENZYME, MITOCHONDRIAL"/>
    <property type="match status" value="1"/>
</dbReference>
<evidence type="ECO:0000256" key="13">
    <source>
        <dbReference type="ARBA" id="ARBA00023239"/>
    </source>
</evidence>
<comment type="subcellular location">
    <molecule>Phosphatidylserine decarboxylase 1 beta chain</molecule>
    <subcellularLocation>
        <location evidence="16">Mitochondrion inner membrane</location>
        <topology evidence="16">Single-pass membrane protein</topology>
        <orientation evidence="16">Intermembrane side</orientation>
    </subcellularLocation>
</comment>
<dbReference type="Gene3D" id="3.40.50.300">
    <property type="entry name" value="P-loop containing nucleotide triphosphate hydrolases"/>
    <property type="match status" value="1"/>
</dbReference>
<evidence type="ECO:0000256" key="5">
    <source>
        <dbReference type="ARBA" id="ARBA00022741"/>
    </source>
</evidence>
<dbReference type="GO" id="GO:0005525">
    <property type="term" value="F:GTP binding"/>
    <property type="evidence" value="ECO:0007669"/>
    <property type="project" value="UniProtKB-KW"/>
</dbReference>
<dbReference type="HAMAP" id="MF_03208">
    <property type="entry name" value="PS_decarb_PSD_B_type1_euk"/>
    <property type="match status" value="1"/>
</dbReference>
<evidence type="ECO:0000256" key="1">
    <source>
        <dbReference type="ARBA" id="ARBA00005189"/>
    </source>
</evidence>
<dbReference type="InterPro" id="IPR004130">
    <property type="entry name" value="Gpn"/>
</dbReference>
<keyword evidence="7" id="KW-0378">Hydrolase</keyword>
<dbReference type="InterPro" id="IPR003817">
    <property type="entry name" value="PS_Dcarbxylase"/>
</dbReference>
<dbReference type="EC" id="4.1.1.65" evidence="16"/>
<keyword evidence="12 16" id="KW-0594">Phospholipid biosynthesis</keyword>
<keyword evidence="14 16" id="KW-1208">Phospholipid metabolism</keyword>
<comment type="pathway">
    <text evidence="1">Lipid metabolism.</text>
</comment>
<keyword evidence="10" id="KW-0342">GTP-binding</keyword>
<feature type="topological domain" description="Mitochondrial intermembrane" evidence="16">
    <location>
        <begin position="470"/>
        <end position="825"/>
    </location>
</feature>
<organism evidence="18 19">
    <name type="scientific">Penstemon smallii</name>
    <dbReference type="NCBI Taxonomy" id="265156"/>
    <lineage>
        <taxon>Eukaryota</taxon>
        <taxon>Viridiplantae</taxon>
        <taxon>Streptophyta</taxon>
        <taxon>Embryophyta</taxon>
        <taxon>Tracheophyta</taxon>
        <taxon>Spermatophyta</taxon>
        <taxon>Magnoliopsida</taxon>
        <taxon>eudicotyledons</taxon>
        <taxon>Gunneridae</taxon>
        <taxon>Pentapetalae</taxon>
        <taxon>asterids</taxon>
        <taxon>lamiids</taxon>
        <taxon>Lamiales</taxon>
        <taxon>Plantaginaceae</taxon>
        <taxon>Cheloneae</taxon>
        <taxon>Penstemon</taxon>
    </lineage>
</organism>
<comment type="subunit">
    <text evidence="16">Heterodimer of a large membrane-associated beta subunit and a small pyruvoyl-containing alpha subunit.</text>
</comment>
<keyword evidence="11 16" id="KW-0472">Membrane</keyword>
<evidence type="ECO:0000256" key="11">
    <source>
        <dbReference type="ARBA" id="ARBA00023136"/>
    </source>
</evidence>
<keyword evidence="4 16" id="KW-0812">Transmembrane</keyword>
<keyword evidence="8 16" id="KW-1133">Transmembrane helix</keyword>
<keyword evidence="16" id="KW-0999">Mitochondrion inner membrane</keyword>
<dbReference type="CDD" id="cd17870">
    <property type="entry name" value="GPN1"/>
    <property type="match status" value="1"/>
</dbReference>
<feature type="active site" description="Charge relay system; for autoendoproteolytic cleavage activity" evidence="16">
    <location>
        <position position="575"/>
    </location>
</feature>
<feature type="active site" description="Schiff-base intermediate with substrate; via pyruvic acid; for decarboxylase activity" evidence="16">
    <location>
        <position position="786"/>
    </location>
</feature>
<dbReference type="InterPro" id="IPR033177">
    <property type="entry name" value="PSD-B"/>
</dbReference>
<dbReference type="PANTHER" id="PTHR10067">
    <property type="entry name" value="PHOSPHATIDYLSERINE DECARBOXYLASE"/>
    <property type="match status" value="1"/>
</dbReference>
<sequence length="825" mass="93217">MDIDQKAPENTASSSLGDTESKSVETDYISKTMGQLNIGEPSSSFKKKPVVIIVVGMAGSGKTTFLHRLVCQTMASNIRGYVVNLDPAVMTLPFGANIDIRDTVRYKEVMKQYNLGPNGGIMTSLNLFATKFDEVISVIEKRADQLDYVLVDTPGQIEIFTWSASGAIITEAFASTFPTVIAYVVDTPRSTNPATFMSNMLYACSILYKTRLPLILAFNKTDVAQHQFALEWMEDFEVFHAALDSDHSYTSTLTRSLSLALDEFYKNLRSVGVSAVTGGGMDSFFKAIEASAEEYMETYKTDLDKRRAEKQRLEEERRKENMDKLRKDMEKSRGEAVVLSTGLKDKNSMEFDEEADEEVENEDGDDMIDYDEDEDEDEDDDKDEEKKKMRGRAWQRLPILNYRKCLDKFYKRQRFQFTTLIRKVQPAQGRASAGGRSNGSSSQGNSFLVPGATVATILMLGALHARRLYEDKKIEEAREKGVELEFHPDIKASFLRLLPLRSISRFWGSLTDVELPVWVRPYVYKAWARAFHSNLAEVQLPLEEYASLRGFFVRKLKEGIRPVDSDPYCLVSPVDGTVLRFGELRGAGAMIEQVKGFSYSASSLLGASSSLPMIATEDANEGSSGEEKTMEEQKSWWRISLASPKVRDTSKSRPLKGLFYCVIYLKPGDYHRIHSPVDWNVLVRRHFTGHLFPMNERATRTFRNLYVENERVVVEGQWQEGYMAMAAIGATNIGSIELFIEPSLRTNNPQKKLIHSEPPEEREYEPKGMGVMLKKGDELAAFNMGSTVVLVFQAPISQSNEFQFCIKRGDRVRVGEALGRWHDDE</sequence>
<feature type="chain" id="PRO_5044512365" description="Phosphatidylserine decarboxylase 1 alpha chain" evidence="16">
    <location>
        <begin position="786"/>
        <end position="825"/>
    </location>
</feature>
<feature type="active site" description="Charge relay system; for autoendoproteolytic cleavage activity" evidence="16">
    <location>
        <position position="674"/>
    </location>
</feature>
<feature type="modified residue" description="Pyruvic acid (Ser); by autocatalysis" evidence="16">
    <location>
        <position position="786"/>
    </location>
</feature>
<dbReference type="InterPro" id="IPR027417">
    <property type="entry name" value="P-loop_NTPase"/>
</dbReference>
<evidence type="ECO:0000256" key="7">
    <source>
        <dbReference type="ARBA" id="ARBA00022801"/>
    </source>
</evidence>
<evidence type="ECO:0000256" key="3">
    <source>
        <dbReference type="ARBA" id="ARBA00022516"/>
    </source>
</evidence>
<feature type="compositionally biased region" description="Basic and acidic residues" evidence="17">
    <location>
        <begin position="307"/>
        <end position="334"/>
    </location>
</feature>
<comment type="similarity">
    <text evidence="2">Belongs to the GPN-loop GTPase family.</text>
</comment>
<evidence type="ECO:0000256" key="12">
    <source>
        <dbReference type="ARBA" id="ARBA00023209"/>
    </source>
</evidence>
<dbReference type="NCBIfam" id="TIGR00163">
    <property type="entry name" value="PS_decarb"/>
    <property type="match status" value="1"/>
</dbReference>
<keyword evidence="5" id="KW-0547">Nucleotide-binding</keyword>